<dbReference type="GO" id="GO:0016020">
    <property type="term" value="C:membrane"/>
    <property type="evidence" value="ECO:0007669"/>
    <property type="project" value="UniProtKB-SubCell"/>
</dbReference>
<dbReference type="PANTHER" id="PTHR10404">
    <property type="entry name" value="N-ACETYLATED-ALPHA-LINKED ACIDIC DIPEPTIDASE"/>
    <property type="match status" value="1"/>
</dbReference>
<evidence type="ECO:0000313" key="20">
    <source>
        <dbReference type="EMBL" id="EDO41691.1"/>
    </source>
</evidence>
<evidence type="ECO:0000256" key="8">
    <source>
        <dbReference type="ARBA" id="ARBA00022801"/>
    </source>
</evidence>
<dbReference type="InParanoid" id="A7S3S4"/>
<name>A7S3S4_NEMVE</name>
<accession>A7S3S4</accession>
<evidence type="ECO:0000259" key="17">
    <source>
        <dbReference type="Pfam" id="PF02225"/>
    </source>
</evidence>
<dbReference type="GO" id="GO:0046872">
    <property type="term" value="F:metal ion binding"/>
    <property type="evidence" value="ECO:0007669"/>
    <property type="project" value="UniProtKB-KW"/>
</dbReference>
<dbReference type="EMBL" id="DS469574">
    <property type="protein sequence ID" value="EDO41691.1"/>
    <property type="molecule type" value="Genomic_DNA"/>
</dbReference>
<dbReference type="InterPro" id="IPR039373">
    <property type="entry name" value="Peptidase_M28B"/>
</dbReference>
<evidence type="ECO:0000256" key="12">
    <source>
        <dbReference type="ARBA" id="ARBA00023049"/>
    </source>
</evidence>
<dbReference type="Pfam" id="PF02225">
    <property type="entry name" value="PA"/>
    <property type="match status" value="1"/>
</dbReference>
<evidence type="ECO:0000256" key="3">
    <source>
        <dbReference type="ARBA" id="ARBA00005634"/>
    </source>
</evidence>
<dbReference type="SUPFAM" id="SSF52025">
    <property type="entry name" value="PA domain"/>
    <property type="match status" value="1"/>
</dbReference>
<dbReference type="CDD" id="cd02121">
    <property type="entry name" value="PA_GCPII_like"/>
    <property type="match status" value="1"/>
</dbReference>
<evidence type="ECO:0000256" key="14">
    <source>
        <dbReference type="ARBA" id="ARBA00023180"/>
    </source>
</evidence>
<dbReference type="FunFam" id="3.50.30.30:FF:000045">
    <property type="entry name" value="Predicted protein"/>
    <property type="match status" value="1"/>
</dbReference>
<keyword evidence="10" id="KW-0735">Signal-anchor</keyword>
<keyword evidence="7" id="KW-0479">Metal-binding</keyword>
<keyword evidence="6" id="KW-0812">Transmembrane</keyword>
<dbReference type="AlphaFoldDB" id="A7S3S4"/>
<protein>
    <recommendedName>
        <fullName evidence="16">glutamate carboxypeptidase II</fullName>
        <ecNumber evidence="16">3.4.17.21</ecNumber>
    </recommendedName>
</protein>
<dbReference type="Pfam" id="PF04253">
    <property type="entry name" value="TFR_dimer"/>
    <property type="match status" value="1"/>
</dbReference>
<evidence type="ECO:0000256" key="2">
    <source>
        <dbReference type="ARBA" id="ARBA00004606"/>
    </source>
</evidence>
<evidence type="ECO:0000256" key="5">
    <source>
        <dbReference type="ARBA" id="ARBA00022670"/>
    </source>
</evidence>
<dbReference type="InterPro" id="IPR007365">
    <property type="entry name" value="TFR-like_dimer_dom"/>
</dbReference>
<dbReference type="FunFam" id="3.40.630.10:FF:000009">
    <property type="entry name" value="N-acetylated-alpha-linked acidic dipeptidase 2"/>
    <property type="match status" value="1"/>
</dbReference>
<proteinExistence type="inferred from homology"/>
<organism evidence="20 21">
    <name type="scientific">Nematostella vectensis</name>
    <name type="common">Starlet sea anemone</name>
    <dbReference type="NCBI Taxonomy" id="45351"/>
    <lineage>
        <taxon>Eukaryota</taxon>
        <taxon>Metazoa</taxon>
        <taxon>Cnidaria</taxon>
        <taxon>Anthozoa</taxon>
        <taxon>Hexacorallia</taxon>
        <taxon>Actiniaria</taxon>
        <taxon>Edwardsiidae</taxon>
        <taxon>Nematostella</taxon>
    </lineage>
</organism>
<dbReference type="GO" id="GO:0004181">
    <property type="term" value="F:metallocarboxypeptidase activity"/>
    <property type="evidence" value="ECO:0007669"/>
    <property type="project" value="UniProtKB-EC"/>
</dbReference>
<dbReference type="Pfam" id="PF04389">
    <property type="entry name" value="Peptidase_M28"/>
    <property type="match status" value="1"/>
</dbReference>
<dbReference type="SUPFAM" id="SSF53187">
    <property type="entry name" value="Zn-dependent exopeptidases"/>
    <property type="match status" value="1"/>
</dbReference>
<evidence type="ECO:0000256" key="1">
    <source>
        <dbReference type="ARBA" id="ARBA00001947"/>
    </source>
</evidence>
<evidence type="ECO:0000256" key="6">
    <source>
        <dbReference type="ARBA" id="ARBA00022692"/>
    </source>
</evidence>
<evidence type="ECO:0000256" key="15">
    <source>
        <dbReference type="ARBA" id="ARBA00052003"/>
    </source>
</evidence>
<keyword evidence="13" id="KW-0472">Membrane</keyword>
<dbReference type="Gene3D" id="3.40.630.10">
    <property type="entry name" value="Zn peptidases"/>
    <property type="match status" value="1"/>
</dbReference>
<dbReference type="InterPro" id="IPR003137">
    <property type="entry name" value="PA_domain"/>
</dbReference>
<dbReference type="SUPFAM" id="SSF47672">
    <property type="entry name" value="Transferrin receptor-like dimerisation domain"/>
    <property type="match status" value="1"/>
</dbReference>
<dbReference type="OrthoDB" id="5841748at2759"/>
<dbReference type="InterPro" id="IPR046450">
    <property type="entry name" value="PA_dom_sf"/>
</dbReference>
<evidence type="ECO:0000313" key="21">
    <source>
        <dbReference type="Proteomes" id="UP000001593"/>
    </source>
</evidence>
<evidence type="ECO:0000259" key="19">
    <source>
        <dbReference type="Pfam" id="PF04389"/>
    </source>
</evidence>
<gene>
    <name evidence="20" type="ORF">NEMVEDRAFT_v1g242650</name>
</gene>
<dbReference type="EC" id="3.4.17.21" evidence="16"/>
<keyword evidence="11" id="KW-1133">Transmembrane helix</keyword>
<comment type="subcellular location">
    <subcellularLocation>
        <location evidence="2">Membrane</location>
        <topology evidence="2">Single-pass type II membrane protein</topology>
    </subcellularLocation>
</comment>
<evidence type="ECO:0000256" key="10">
    <source>
        <dbReference type="ARBA" id="ARBA00022968"/>
    </source>
</evidence>
<keyword evidence="5" id="KW-0645">Protease</keyword>
<keyword evidence="9" id="KW-0862">Zinc</keyword>
<dbReference type="GO" id="GO:0004180">
    <property type="term" value="F:carboxypeptidase activity"/>
    <property type="evidence" value="ECO:0000318"/>
    <property type="project" value="GO_Central"/>
</dbReference>
<evidence type="ECO:0000256" key="7">
    <source>
        <dbReference type="ARBA" id="ARBA00022723"/>
    </source>
</evidence>
<comment type="cofactor">
    <cofactor evidence="1">
        <name>Zn(2+)</name>
        <dbReference type="ChEBI" id="CHEBI:29105"/>
    </cofactor>
</comment>
<dbReference type="PhylomeDB" id="A7S3S4"/>
<feature type="domain" description="PA" evidence="17">
    <location>
        <begin position="174"/>
        <end position="261"/>
    </location>
</feature>
<keyword evidence="21" id="KW-1185">Reference proteome</keyword>
<dbReference type="Gene3D" id="1.20.930.40">
    <property type="entry name" value="Transferrin receptor-like, dimerisation domain"/>
    <property type="match status" value="1"/>
</dbReference>
<evidence type="ECO:0000259" key="18">
    <source>
        <dbReference type="Pfam" id="PF04253"/>
    </source>
</evidence>
<dbReference type="eggNOG" id="KOG2195">
    <property type="taxonomic scope" value="Eukaryota"/>
</dbReference>
<dbReference type="HOGENOM" id="CLU_005688_3_2_1"/>
<dbReference type="PANTHER" id="PTHR10404:SF78">
    <property type="entry name" value="N-ACETYLATED ALPHA-LINKED ACIDIC DIPEPTIDASE 2"/>
    <property type="match status" value="1"/>
</dbReference>
<feature type="domain" description="Peptidase M28" evidence="19">
    <location>
        <begin position="357"/>
        <end position="564"/>
    </location>
</feature>
<feature type="domain" description="Transferrin receptor-like dimerisation" evidence="18">
    <location>
        <begin position="622"/>
        <end position="737"/>
    </location>
</feature>
<sequence length="741" mass="83123">MTQRVAYRPLEYRTKPQRNLKESGSISTQEKRGDMAWMLLRVVLVFALFQQGYSKRKDYIKELEEFLMARNMEENLRYLSKKPHVAGSRRNNELATEIARRWREYGFDKVEMPKYDMLLSLPDEKNLSTAAVIDGKGKIKIGFQHEEKPLTADERQAGPDMMPSFLSNPLTGTVSGDVVYVNHGMDSDFERLSKFGVSAKGHIVLIRMGKGYRGNKIKAASDNGAIGALVYTDPEEFAPEGSNQTFPDSWWLPETGVQRGAAGMGSGPGDARTPGYPSVDGIYRIPLTKLKKPKIPAYGLSYKDALQILKRMKGPKAPKDWQGKLPVTYRLGPGFRDASSKVQMTVTAKSVTKSIYNVIGTIAGREEPDRYVILGNHRDAWVFGASDPSSGTAILMELSRGLGNLLKKGWRPRRTIILCSWDAEEQFVSGSTEWVEEHAQVLGSRAVTYLNIDVGVGGNFTLNMDGSALIEKLLVETAKEVQDPTEGKRKASLYDVILGRDARKVRGGVPFCENLAFGSDYVSFYHFLGIPGGDWAYIFGGRYGIRRSYPLYHSIHDNFDYIKKFVDPQFKIHLAVAKYTARVLLKVADAEILPFNVTNFAWTLEREMQALKALPALKSSYVSLKYLRKAVNAFYQTALKFDALKSAGAINGELAKRAINDQMMGIERAFIDSITPNQKLPFRNVLYGADSSNIYDGMYFPRVKEAVKRALKNGDWDKVRKEVSVLTFSVRSAREMILLIE</sequence>
<keyword evidence="8" id="KW-0378">Hydrolase</keyword>
<dbReference type="Proteomes" id="UP000001593">
    <property type="component" value="Unassembled WGS sequence"/>
</dbReference>
<evidence type="ECO:0000256" key="13">
    <source>
        <dbReference type="ARBA" id="ARBA00023136"/>
    </source>
</evidence>
<dbReference type="Gene3D" id="3.50.30.30">
    <property type="match status" value="1"/>
</dbReference>
<dbReference type="GO" id="GO:0006508">
    <property type="term" value="P:proteolysis"/>
    <property type="evidence" value="ECO:0007669"/>
    <property type="project" value="UniProtKB-KW"/>
</dbReference>
<keyword evidence="14" id="KW-0325">Glycoprotein</keyword>
<comment type="catalytic activity">
    <reaction evidence="15">
        <text>Release of an unsubstituted, C-terminal glutamyl residue, typically from Ac-Asp-Glu or folylpoly-gamma-glutamates.</text>
        <dbReference type="EC" id="3.4.17.21"/>
    </reaction>
</comment>
<evidence type="ECO:0000256" key="16">
    <source>
        <dbReference type="ARBA" id="ARBA00066561"/>
    </source>
</evidence>
<keyword evidence="12" id="KW-0482">Metalloprotease</keyword>
<evidence type="ECO:0000256" key="11">
    <source>
        <dbReference type="ARBA" id="ARBA00022989"/>
    </source>
</evidence>
<evidence type="ECO:0000256" key="4">
    <source>
        <dbReference type="ARBA" id="ARBA00022645"/>
    </source>
</evidence>
<dbReference type="OMA" id="FKIHLAV"/>
<reference evidence="20 21" key="1">
    <citation type="journal article" date="2007" name="Science">
        <title>Sea anemone genome reveals ancestral eumetazoan gene repertoire and genomic organization.</title>
        <authorList>
            <person name="Putnam N.H."/>
            <person name="Srivastava M."/>
            <person name="Hellsten U."/>
            <person name="Dirks B."/>
            <person name="Chapman J."/>
            <person name="Salamov A."/>
            <person name="Terry A."/>
            <person name="Shapiro H."/>
            <person name="Lindquist E."/>
            <person name="Kapitonov V.V."/>
            <person name="Jurka J."/>
            <person name="Genikhovich G."/>
            <person name="Grigoriev I.V."/>
            <person name="Lucas S.M."/>
            <person name="Steele R.E."/>
            <person name="Finnerty J.R."/>
            <person name="Technau U."/>
            <person name="Martindale M.Q."/>
            <person name="Rokhsar D.S."/>
        </authorList>
    </citation>
    <scope>NUCLEOTIDE SEQUENCE [LARGE SCALE GENOMIC DNA]</scope>
    <source>
        <strain evidence="21">CH2 X CH6</strain>
    </source>
</reference>
<dbReference type="InterPro" id="IPR036757">
    <property type="entry name" value="TFR-like_dimer_dom_sf"/>
</dbReference>
<dbReference type="InterPro" id="IPR007484">
    <property type="entry name" value="Peptidase_M28"/>
</dbReference>
<comment type="similarity">
    <text evidence="3">Belongs to the peptidase M28 family. M28B subfamily.</text>
</comment>
<dbReference type="KEGG" id="nve:5513501"/>
<keyword evidence="4" id="KW-0121">Carboxypeptidase</keyword>
<dbReference type="CDD" id="cd08022">
    <property type="entry name" value="M28_PSMA_like"/>
    <property type="match status" value="1"/>
</dbReference>
<evidence type="ECO:0000256" key="9">
    <source>
        <dbReference type="ARBA" id="ARBA00022833"/>
    </source>
</evidence>